<organism evidence="3 4">
    <name type="scientific">Streptomyces montanisoli</name>
    <dbReference type="NCBI Taxonomy" id="2798581"/>
    <lineage>
        <taxon>Bacteria</taxon>
        <taxon>Bacillati</taxon>
        <taxon>Actinomycetota</taxon>
        <taxon>Actinomycetes</taxon>
        <taxon>Kitasatosporales</taxon>
        <taxon>Streptomycetaceae</taxon>
        <taxon>Streptomyces</taxon>
    </lineage>
</organism>
<dbReference type="EMBL" id="JAGIQL010000002">
    <property type="protein sequence ID" value="MBP0456081.1"/>
    <property type="molecule type" value="Genomic_DNA"/>
</dbReference>
<dbReference type="AlphaFoldDB" id="A0A940RTD3"/>
<dbReference type="InterPro" id="IPR052173">
    <property type="entry name" value="Beta-lactam_resp_regulator"/>
</dbReference>
<dbReference type="CDD" id="cd07326">
    <property type="entry name" value="M56_BlaR1_MecR1_like"/>
    <property type="match status" value="1"/>
</dbReference>
<keyword evidence="4" id="KW-1185">Reference proteome</keyword>
<dbReference type="PANTHER" id="PTHR34978:SF3">
    <property type="entry name" value="SLR0241 PROTEIN"/>
    <property type="match status" value="1"/>
</dbReference>
<comment type="caution">
    <text evidence="3">The sequence shown here is derived from an EMBL/GenBank/DDBJ whole genome shotgun (WGS) entry which is preliminary data.</text>
</comment>
<keyword evidence="1" id="KW-0812">Transmembrane</keyword>
<keyword evidence="1" id="KW-1133">Transmembrane helix</keyword>
<sequence>MTALRPPAGNRAFWTLVGIAGTIRAAVMLSACCAAGLLIRGIAEHGVSGLWTGSPSRLPATALLTVLIAGAALAGVSAARTARATAALRRALLTFHTQAPAALFHAAHVTGLVGEVTAVADQHPFALTYGLLHPRVVVSTGLVARLSPEELLAVLIHEHAHVRSRDPLKAALARVLTGRYFFLPVLGRLTERYADGQELAADRRAIRACGTGLVASALIKTVDGPDWAAMAPAAAMGSARLLDARIRQLETGTAVLDRIGPRPVLTSLLATAGLTWALSGTATVLAASPLLDRCTG</sequence>
<dbReference type="Proteomes" id="UP000670475">
    <property type="component" value="Unassembled WGS sequence"/>
</dbReference>
<dbReference type="RefSeq" id="WP_209337864.1">
    <property type="nucleotide sequence ID" value="NZ_JAGIQL010000002.1"/>
</dbReference>
<accession>A0A940RTD3</accession>
<evidence type="ECO:0000256" key="1">
    <source>
        <dbReference type="SAM" id="Phobius"/>
    </source>
</evidence>
<dbReference type="InterPro" id="IPR008756">
    <property type="entry name" value="Peptidase_M56"/>
</dbReference>
<feature type="transmembrane region" description="Helical" evidence="1">
    <location>
        <begin position="12"/>
        <end position="39"/>
    </location>
</feature>
<evidence type="ECO:0000313" key="4">
    <source>
        <dbReference type="Proteomes" id="UP000670475"/>
    </source>
</evidence>
<reference evidence="3" key="1">
    <citation type="submission" date="2021-03" db="EMBL/GenBank/DDBJ databases">
        <title>Whole genome sequence of Streptomyces bomunensis MMS17-BM035.</title>
        <authorList>
            <person name="Lee J.H."/>
        </authorList>
    </citation>
    <scope>NUCLEOTIDE SEQUENCE</scope>
    <source>
        <strain evidence="3">MMS17-BM035</strain>
    </source>
</reference>
<feature type="transmembrane region" description="Helical" evidence="1">
    <location>
        <begin position="59"/>
        <end position="79"/>
    </location>
</feature>
<protein>
    <submittedName>
        <fullName evidence="3">M56 family metallopeptidase</fullName>
    </submittedName>
</protein>
<dbReference type="Pfam" id="PF05569">
    <property type="entry name" value="Peptidase_M56"/>
    <property type="match status" value="1"/>
</dbReference>
<evidence type="ECO:0000313" key="3">
    <source>
        <dbReference type="EMBL" id="MBP0456081.1"/>
    </source>
</evidence>
<keyword evidence="1" id="KW-0472">Membrane</keyword>
<name>A0A940RTD3_9ACTN</name>
<proteinExistence type="predicted"/>
<dbReference type="PANTHER" id="PTHR34978">
    <property type="entry name" value="POSSIBLE SENSOR-TRANSDUCER PROTEIN BLAR"/>
    <property type="match status" value="1"/>
</dbReference>
<dbReference type="Gene3D" id="3.30.2010.10">
    <property type="entry name" value="Metalloproteases ('zincins'), catalytic domain"/>
    <property type="match status" value="1"/>
</dbReference>
<feature type="domain" description="Peptidase M56" evidence="2">
    <location>
        <begin position="62"/>
        <end position="246"/>
    </location>
</feature>
<evidence type="ECO:0000259" key="2">
    <source>
        <dbReference type="Pfam" id="PF05569"/>
    </source>
</evidence>
<gene>
    <name evidence="3" type="ORF">JFN87_01005</name>
</gene>